<dbReference type="EMBL" id="AGUE01000129">
    <property type="protein sequence ID" value="EHK99066.1"/>
    <property type="molecule type" value="Genomic_DNA"/>
</dbReference>
<keyword evidence="2" id="KW-1185">Reference proteome</keyword>
<evidence type="ECO:0000313" key="2">
    <source>
        <dbReference type="Proteomes" id="UP000005446"/>
    </source>
</evidence>
<gene>
    <name evidence="1" type="ORF">M7I_5065</name>
</gene>
<protein>
    <submittedName>
        <fullName evidence="1">Uncharacterized protein</fullName>
    </submittedName>
</protein>
<evidence type="ECO:0000313" key="1">
    <source>
        <dbReference type="EMBL" id="EHK99066.1"/>
    </source>
</evidence>
<proteinExistence type="predicted"/>
<dbReference type="Proteomes" id="UP000005446">
    <property type="component" value="Unassembled WGS sequence"/>
</dbReference>
<dbReference type="InParanoid" id="H0EQV7"/>
<organism evidence="1 2">
    <name type="scientific">Glarea lozoyensis (strain ATCC 74030 / MF5533)</name>
    <dbReference type="NCBI Taxonomy" id="1104152"/>
    <lineage>
        <taxon>Eukaryota</taxon>
        <taxon>Fungi</taxon>
        <taxon>Dikarya</taxon>
        <taxon>Ascomycota</taxon>
        <taxon>Pezizomycotina</taxon>
        <taxon>Leotiomycetes</taxon>
        <taxon>Helotiales</taxon>
        <taxon>Helotiaceae</taxon>
        <taxon>Glarea</taxon>
    </lineage>
</organism>
<accession>H0EQV7</accession>
<name>H0EQV7_GLAL7</name>
<sequence length="38" mass="4676">MASLYTDQTHVNFMWFEERRTMLQSLEEAENRNMPKIK</sequence>
<reference evidence="1 2" key="1">
    <citation type="journal article" date="2012" name="Eukaryot. Cell">
        <title>Genome sequence of the fungus Glarea lozoyensis: the first genome sequence of a species from the Helotiaceae family.</title>
        <authorList>
            <person name="Youssar L."/>
            <person name="Gruening B.A."/>
            <person name="Erxleben A."/>
            <person name="Guenther S."/>
            <person name="Huettel W."/>
        </authorList>
    </citation>
    <scope>NUCLEOTIDE SEQUENCE [LARGE SCALE GENOMIC DNA]</scope>
    <source>
        <strain evidence="2">ATCC 74030 / MF5533</strain>
    </source>
</reference>
<comment type="caution">
    <text evidence="1">The sequence shown here is derived from an EMBL/GenBank/DDBJ whole genome shotgun (WGS) entry which is preliminary data.</text>
</comment>
<dbReference type="AlphaFoldDB" id="H0EQV7"/>
<dbReference type="HOGENOM" id="CLU_3335689_0_0_1"/>